<dbReference type="InterPro" id="IPR018392">
    <property type="entry name" value="LysM"/>
</dbReference>
<feature type="region of interest" description="Disordered" evidence="2">
    <location>
        <begin position="137"/>
        <end position="182"/>
    </location>
</feature>
<organism evidence="4">
    <name type="scientific">mine drainage metagenome</name>
    <dbReference type="NCBI Taxonomy" id="410659"/>
    <lineage>
        <taxon>unclassified sequences</taxon>
        <taxon>metagenomes</taxon>
        <taxon>ecological metagenomes</taxon>
    </lineage>
</organism>
<gene>
    <name evidence="4" type="primary">nlpD_8</name>
    <name evidence="4" type="ORF">GALL_347730</name>
</gene>
<feature type="domain" description="LysM" evidence="3">
    <location>
        <begin position="62"/>
        <end position="106"/>
    </location>
</feature>
<dbReference type="InterPro" id="IPR011055">
    <property type="entry name" value="Dup_hybrid_motif"/>
</dbReference>
<dbReference type="Gene3D" id="2.70.70.10">
    <property type="entry name" value="Glucose Permease (Domain IIA)"/>
    <property type="match status" value="1"/>
</dbReference>
<dbReference type="Pfam" id="PF01551">
    <property type="entry name" value="Peptidase_M23"/>
    <property type="match status" value="1"/>
</dbReference>
<dbReference type="CDD" id="cd00118">
    <property type="entry name" value="LysM"/>
    <property type="match status" value="1"/>
</dbReference>
<comment type="caution">
    <text evidence="4">The sequence shown here is derived from an EMBL/GenBank/DDBJ whole genome shotgun (WGS) entry which is preliminary data.</text>
</comment>
<evidence type="ECO:0000259" key="3">
    <source>
        <dbReference type="PROSITE" id="PS51782"/>
    </source>
</evidence>
<dbReference type="EMBL" id="MLJW01000704">
    <property type="protein sequence ID" value="OIQ83427.1"/>
    <property type="molecule type" value="Genomic_DNA"/>
</dbReference>
<dbReference type="InterPro" id="IPR016047">
    <property type="entry name" value="M23ase_b-sheet_dom"/>
</dbReference>
<feature type="compositionally biased region" description="Low complexity" evidence="2">
    <location>
        <begin position="137"/>
        <end position="173"/>
    </location>
</feature>
<dbReference type="InterPro" id="IPR036779">
    <property type="entry name" value="LysM_dom_sf"/>
</dbReference>
<sequence>MAAPTMRLLAFLLPCTLVLAACSSVPLGPAPVVNRGFTPAGQIPSPGVSTGGPNAAFAGQPGYYTVKPGDTLRRIAAQTGQSWHDLVRWNQLANPNVIEVGQVLRVAPPVGSAPASAAAPGASGAVAQAVPLEAAGGASAAAPSHPASAPAHRAASHASSPARPPSAASSGASVHTPAASALPSSGPLHWQWPVAGKVLQGYNGASSKGLDIAGRLGETVRAAAAGRVVYAGNELRGFGNLVIVKHNADYISVYAHNDRLLVKDGETVSAGQPVALMGSSDAPRVELHFEVRLRGKPIDPMQVLPAR</sequence>
<dbReference type="PANTHER" id="PTHR21666">
    <property type="entry name" value="PEPTIDASE-RELATED"/>
    <property type="match status" value="1"/>
</dbReference>
<evidence type="ECO:0000313" key="4">
    <source>
        <dbReference type="EMBL" id="OIQ83427.1"/>
    </source>
</evidence>
<dbReference type="SMART" id="SM00257">
    <property type="entry name" value="LysM"/>
    <property type="match status" value="1"/>
</dbReference>
<dbReference type="PROSITE" id="PS51782">
    <property type="entry name" value="LYSM"/>
    <property type="match status" value="1"/>
</dbReference>
<dbReference type="PROSITE" id="PS51257">
    <property type="entry name" value="PROKAR_LIPOPROTEIN"/>
    <property type="match status" value="1"/>
</dbReference>
<evidence type="ECO:0000256" key="1">
    <source>
        <dbReference type="ARBA" id="ARBA00038420"/>
    </source>
</evidence>
<dbReference type="InterPro" id="IPR050570">
    <property type="entry name" value="Cell_wall_metabolism_enzyme"/>
</dbReference>
<dbReference type="GO" id="GO:0004222">
    <property type="term" value="F:metalloendopeptidase activity"/>
    <property type="evidence" value="ECO:0007669"/>
    <property type="project" value="TreeGrafter"/>
</dbReference>
<name>A0A1J5R129_9ZZZZ</name>
<dbReference type="GO" id="GO:0032153">
    <property type="term" value="C:cell division site"/>
    <property type="evidence" value="ECO:0007669"/>
    <property type="project" value="TreeGrafter"/>
</dbReference>
<proteinExistence type="inferred from homology"/>
<dbReference type="CDD" id="cd12797">
    <property type="entry name" value="M23_peptidase"/>
    <property type="match status" value="1"/>
</dbReference>
<comment type="similarity">
    <text evidence="1">Belongs to the E.coli NlpD/Haemophilus LppB family.</text>
</comment>
<protein>
    <submittedName>
        <fullName evidence="4">Murein hydrolase activator NlpD</fullName>
    </submittedName>
</protein>
<dbReference type="Pfam" id="PF01476">
    <property type="entry name" value="LysM"/>
    <property type="match status" value="1"/>
</dbReference>
<dbReference type="SUPFAM" id="SSF51261">
    <property type="entry name" value="Duplicated hybrid motif"/>
    <property type="match status" value="1"/>
</dbReference>
<dbReference type="GO" id="GO:0009279">
    <property type="term" value="C:cell outer membrane"/>
    <property type="evidence" value="ECO:0007669"/>
    <property type="project" value="TreeGrafter"/>
</dbReference>
<dbReference type="Gene3D" id="3.10.350.10">
    <property type="entry name" value="LysM domain"/>
    <property type="match status" value="1"/>
</dbReference>
<accession>A0A1J5R129</accession>
<reference evidence="4" key="1">
    <citation type="submission" date="2016-10" db="EMBL/GenBank/DDBJ databases">
        <title>Sequence of Gallionella enrichment culture.</title>
        <authorList>
            <person name="Poehlein A."/>
            <person name="Muehling M."/>
            <person name="Daniel R."/>
        </authorList>
    </citation>
    <scope>NUCLEOTIDE SEQUENCE</scope>
</reference>
<dbReference type="AlphaFoldDB" id="A0A1J5R129"/>
<keyword evidence="4" id="KW-0378">Hydrolase</keyword>
<dbReference type="PANTHER" id="PTHR21666:SF263">
    <property type="entry name" value="MUREIN HYDROLASE ACTIVATOR NLPD"/>
    <property type="match status" value="1"/>
</dbReference>
<evidence type="ECO:0000256" key="2">
    <source>
        <dbReference type="SAM" id="MobiDB-lite"/>
    </source>
</evidence>